<dbReference type="Gene3D" id="1.20.58.300">
    <property type="entry name" value="FlgN-like"/>
    <property type="match status" value="1"/>
</dbReference>
<dbReference type="EMBL" id="LVJS01000040">
    <property type="protein sequence ID" value="KZC23758.1"/>
    <property type="molecule type" value="Genomic_DNA"/>
</dbReference>
<evidence type="ECO:0000256" key="2">
    <source>
        <dbReference type="ARBA" id="ARBA00007703"/>
    </source>
</evidence>
<dbReference type="InterPro" id="IPR007809">
    <property type="entry name" value="FlgN-like"/>
</dbReference>
<keyword evidence="3" id="KW-1005">Bacterial flagellum biogenesis</keyword>
<comment type="function">
    <text evidence="1">Required for the efficient initiation of filament assembly.</text>
</comment>
<keyword evidence="5" id="KW-0969">Cilium</keyword>
<proteinExistence type="inferred from homology"/>
<name>A0A154QHU6_9GAMM</name>
<evidence type="ECO:0000256" key="1">
    <source>
        <dbReference type="ARBA" id="ARBA00002397"/>
    </source>
</evidence>
<dbReference type="Pfam" id="PF05130">
    <property type="entry name" value="FlgN"/>
    <property type="match status" value="1"/>
</dbReference>
<organism evidence="5 6">
    <name type="scientific">Rhodanobacter thiooxydans</name>
    <dbReference type="NCBI Taxonomy" id="416169"/>
    <lineage>
        <taxon>Bacteria</taxon>
        <taxon>Pseudomonadati</taxon>
        <taxon>Pseudomonadota</taxon>
        <taxon>Gammaproteobacteria</taxon>
        <taxon>Lysobacterales</taxon>
        <taxon>Rhodanobacteraceae</taxon>
        <taxon>Rhodanobacter</taxon>
    </lineage>
</organism>
<reference evidence="5 6" key="1">
    <citation type="journal article" date="2016" name="MBio">
        <title>Lateral Gene Transfer in a Heavy Metal-Contaminated-Groundwater Microbial Community.</title>
        <authorList>
            <person name="Hemme C.L."/>
            <person name="Green S.J."/>
            <person name="Rishishwar L."/>
            <person name="Prakash O."/>
            <person name="Pettenato A."/>
            <person name="Chakraborty R."/>
            <person name="Deutschbauer A.M."/>
            <person name="Van Nostrand J.D."/>
            <person name="Wu L."/>
            <person name="He Z."/>
            <person name="Jordan I.K."/>
            <person name="Hazen T.C."/>
            <person name="Arkin A.P."/>
            <person name="Kostka J.E."/>
            <person name="Zhou J."/>
        </authorList>
    </citation>
    <scope>NUCLEOTIDE SEQUENCE [LARGE SCALE GENOMIC DNA]</scope>
    <source>
        <strain evidence="5 6">FW104-T7</strain>
    </source>
</reference>
<dbReference type="RefSeq" id="WP_008434136.1">
    <property type="nucleotide sequence ID" value="NZ_LVJS01000040.1"/>
</dbReference>
<dbReference type="SUPFAM" id="SSF140566">
    <property type="entry name" value="FlgN-like"/>
    <property type="match status" value="1"/>
</dbReference>
<evidence type="ECO:0000256" key="4">
    <source>
        <dbReference type="SAM" id="Coils"/>
    </source>
</evidence>
<dbReference type="eggNOG" id="COG3418">
    <property type="taxonomic scope" value="Bacteria"/>
</dbReference>
<protein>
    <submittedName>
        <fullName evidence="5">Flagellar biosynthesis protein FlgN</fullName>
    </submittedName>
</protein>
<sequence length="148" mass="16191">MKRPLQHELDDALTAVLGDMQQAVDRLAQVLETERTALDARDSDALDQAGTRKQALMLQLEQLDAERQQLAAEQPAVAAASAAGWSRIVQRLQYCHLLNQRNGSVVSQRLSQTRRALAVLTGHAGENELYGRSGELHASLRSQVLAAV</sequence>
<keyword evidence="4" id="KW-0175">Coiled coil</keyword>
<comment type="caution">
    <text evidence="5">The sequence shown here is derived from an EMBL/GenBank/DDBJ whole genome shotgun (WGS) entry which is preliminary data.</text>
</comment>
<dbReference type="GO" id="GO:0044780">
    <property type="term" value="P:bacterial-type flagellum assembly"/>
    <property type="evidence" value="ECO:0007669"/>
    <property type="project" value="InterPro"/>
</dbReference>
<keyword evidence="5" id="KW-0966">Cell projection</keyword>
<gene>
    <name evidence="5" type="ORF">RHOFW104T7_12060</name>
</gene>
<accession>A0A154QHU6</accession>
<dbReference type="InterPro" id="IPR036679">
    <property type="entry name" value="FlgN-like_sf"/>
</dbReference>
<evidence type="ECO:0000313" key="5">
    <source>
        <dbReference type="EMBL" id="KZC23758.1"/>
    </source>
</evidence>
<dbReference type="AlphaFoldDB" id="A0A154QHU6"/>
<evidence type="ECO:0000256" key="3">
    <source>
        <dbReference type="ARBA" id="ARBA00022795"/>
    </source>
</evidence>
<keyword evidence="6" id="KW-1185">Reference proteome</keyword>
<feature type="coiled-coil region" evidence="4">
    <location>
        <begin position="46"/>
        <end position="73"/>
    </location>
</feature>
<evidence type="ECO:0000313" key="6">
    <source>
        <dbReference type="Proteomes" id="UP000076131"/>
    </source>
</evidence>
<comment type="similarity">
    <text evidence="2">Belongs to the FlgN family.</text>
</comment>
<dbReference type="STRING" id="416169.RHOFW104T7_12060"/>
<keyword evidence="5" id="KW-0282">Flagellum</keyword>
<dbReference type="Proteomes" id="UP000076131">
    <property type="component" value="Unassembled WGS sequence"/>
</dbReference>